<name>A0A426UBJ3_9CHLR</name>
<comment type="caution">
    <text evidence="4">The sequence shown here is derived from an EMBL/GenBank/DDBJ whole genome shotgun (WGS) entry which is preliminary data.</text>
</comment>
<evidence type="ECO:0000313" key="4">
    <source>
        <dbReference type="EMBL" id="RRR78154.1"/>
    </source>
</evidence>
<dbReference type="InterPro" id="IPR007527">
    <property type="entry name" value="Znf_SWIM"/>
</dbReference>
<sequence>MRTGLRARPRPTYRPRSTSDELGFHSQPGEFGESWWAQRWIDVLESFGLGSRLNRGRIYARGGSVLSLEAHEGAIVGRVQGSRSLPYKVTIAVIPLSNAQWERAIDALAAQAIFTARLLAGEMPREIEQIFSSVGVSLFPQSLYELQTSCTCPDFATPCKHAAAVYYQLGEYFDRDPFLAFALRGRGKERIIQALRARRADTAGDDAHSDDGVGRVPTLEEQMACFDELGPELEQITPHIVAPAVASTMLRRYGPSPAETTMDLHELYLLMSRATLERLFANE</sequence>
<evidence type="ECO:0000259" key="3">
    <source>
        <dbReference type="PROSITE" id="PS50966"/>
    </source>
</evidence>
<protein>
    <submittedName>
        <fullName evidence="4">Metal-binding protein</fullName>
    </submittedName>
</protein>
<evidence type="ECO:0000313" key="5">
    <source>
        <dbReference type="Proteomes" id="UP000280307"/>
    </source>
</evidence>
<dbReference type="AlphaFoldDB" id="A0A426UBJ3"/>
<keyword evidence="1" id="KW-0862">Zinc</keyword>
<proteinExistence type="predicted"/>
<dbReference type="PANTHER" id="PTHR38133">
    <property type="entry name" value="SLR1429 PROTEIN"/>
    <property type="match status" value="1"/>
</dbReference>
<dbReference type="PANTHER" id="PTHR38133:SF1">
    <property type="entry name" value="SLR1429 PROTEIN"/>
    <property type="match status" value="1"/>
</dbReference>
<dbReference type="PROSITE" id="PS50966">
    <property type="entry name" value="ZF_SWIM"/>
    <property type="match status" value="1"/>
</dbReference>
<keyword evidence="1" id="KW-0479">Metal-binding</keyword>
<feature type="region of interest" description="Disordered" evidence="2">
    <location>
        <begin position="1"/>
        <end position="25"/>
    </location>
</feature>
<dbReference type="Proteomes" id="UP000280307">
    <property type="component" value="Unassembled WGS sequence"/>
</dbReference>
<organism evidence="4 5">
    <name type="scientific">Candidatus Viridilinea halotolerans</name>
    <dbReference type="NCBI Taxonomy" id="2491704"/>
    <lineage>
        <taxon>Bacteria</taxon>
        <taxon>Bacillati</taxon>
        <taxon>Chloroflexota</taxon>
        <taxon>Chloroflexia</taxon>
        <taxon>Chloroflexales</taxon>
        <taxon>Chloroflexineae</taxon>
        <taxon>Oscillochloridaceae</taxon>
        <taxon>Candidatus Viridilinea</taxon>
    </lineage>
</organism>
<dbReference type="GO" id="GO:0008270">
    <property type="term" value="F:zinc ion binding"/>
    <property type="evidence" value="ECO:0007669"/>
    <property type="project" value="UniProtKB-KW"/>
</dbReference>
<feature type="compositionally biased region" description="Basic residues" evidence="2">
    <location>
        <begin position="1"/>
        <end position="13"/>
    </location>
</feature>
<keyword evidence="1" id="KW-0863">Zinc-finger</keyword>
<evidence type="ECO:0000256" key="1">
    <source>
        <dbReference type="PROSITE-ProRule" id="PRU00325"/>
    </source>
</evidence>
<gene>
    <name evidence="4" type="ORF">EI684_00650</name>
</gene>
<accession>A0A426UBJ3</accession>
<dbReference type="EMBL" id="RSAS01000028">
    <property type="protein sequence ID" value="RRR78154.1"/>
    <property type="molecule type" value="Genomic_DNA"/>
</dbReference>
<dbReference type="Pfam" id="PF04434">
    <property type="entry name" value="SWIM"/>
    <property type="match status" value="1"/>
</dbReference>
<evidence type="ECO:0000256" key="2">
    <source>
        <dbReference type="SAM" id="MobiDB-lite"/>
    </source>
</evidence>
<reference evidence="4 5" key="1">
    <citation type="submission" date="2018-12" db="EMBL/GenBank/DDBJ databases">
        <title>Genome Sequence of Candidatus Viridilinea halotolerans isolated from saline sulfide-rich spring.</title>
        <authorList>
            <person name="Grouzdev D.S."/>
            <person name="Burganskaya E.I."/>
            <person name="Krutkina M.S."/>
            <person name="Sukhacheva M.V."/>
            <person name="Gorlenko V.M."/>
        </authorList>
    </citation>
    <scope>NUCLEOTIDE SEQUENCE [LARGE SCALE GENOMIC DNA]</scope>
    <source>
        <strain evidence="4">Chok-6</strain>
    </source>
</reference>
<feature type="domain" description="SWIM-type" evidence="3">
    <location>
        <begin position="132"/>
        <end position="170"/>
    </location>
</feature>